<comment type="caution">
    <text evidence="3">The sequence shown here is derived from an EMBL/GenBank/DDBJ whole genome shotgun (WGS) entry which is preliminary data.</text>
</comment>
<feature type="compositionally biased region" description="Basic and acidic residues" evidence="2">
    <location>
        <begin position="222"/>
        <end position="231"/>
    </location>
</feature>
<dbReference type="EMBL" id="LNZC01000003">
    <property type="protein sequence ID" value="KTD81671.1"/>
    <property type="molecule type" value="Genomic_DNA"/>
</dbReference>
<keyword evidence="4" id="KW-1185">Reference proteome</keyword>
<evidence type="ECO:0000256" key="1">
    <source>
        <dbReference type="SAM" id="Coils"/>
    </source>
</evidence>
<sequence length="365" mass="40542">MPLSAEFLNAFEEFVNNYQATGGSSILGSFGWKKQQNHSGICDYLRGILKTCKKNKGSFHDTSIIESLTIPINLSAKTNPYLLSCWNDFLSTYNTAKLAYTPISAMNTHSPVHIKIAPEGKSSEPIIRDLRKALDSTQQAQKYAQVAYDLELESLKRQNAELKKENLQLAAENHDLRERILNEQTFRELQPQIITARRELASFADLLGLIHDLIQAKPESLEHRAHTHDSEITNETPPVLQAPPVQLDRQDQESELKQPNSSKAEPSPQICDMPASSSEHETQPALVEPQVPNSEDTSLAILRMPPPPPSLTSSTPPKPGRIFNGEGFFKELQAELAKRNNPIKNASAASSSPVSHEKKSIPMLP</sequence>
<keyword evidence="1" id="KW-0175">Coiled coil</keyword>
<dbReference type="AlphaFoldDB" id="A0A0W1AK12"/>
<feature type="compositionally biased region" description="Basic and acidic residues" evidence="2">
    <location>
        <begin position="355"/>
        <end position="365"/>
    </location>
</feature>
<dbReference type="PATRIC" id="fig|45076.6.peg.501"/>
<evidence type="ECO:0000256" key="2">
    <source>
        <dbReference type="SAM" id="MobiDB-lite"/>
    </source>
</evidence>
<accession>A0A0W1AK12</accession>
<feature type="region of interest" description="Disordered" evidence="2">
    <location>
        <begin position="222"/>
        <end position="324"/>
    </location>
</feature>
<dbReference type="OrthoDB" id="5647122at2"/>
<protein>
    <submittedName>
        <fullName evidence="3">VipA</fullName>
    </submittedName>
</protein>
<feature type="coiled-coil region" evidence="1">
    <location>
        <begin position="145"/>
        <end position="179"/>
    </location>
</feature>
<evidence type="ECO:0000313" key="4">
    <source>
        <dbReference type="Proteomes" id="UP000054662"/>
    </source>
</evidence>
<gene>
    <name evidence="3" type="ORF">Lwor_0453</name>
</gene>
<feature type="compositionally biased region" description="Polar residues" evidence="2">
    <location>
        <begin position="342"/>
        <end position="354"/>
    </location>
</feature>
<feature type="region of interest" description="Disordered" evidence="2">
    <location>
        <begin position="339"/>
        <end position="365"/>
    </location>
</feature>
<evidence type="ECO:0000313" key="3">
    <source>
        <dbReference type="EMBL" id="KTD81671.1"/>
    </source>
</evidence>
<proteinExistence type="predicted"/>
<dbReference type="RefSeq" id="WP_058492285.1">
    <property type="nucleotide sequence ID" value="NZ_CBCRUR010000005.1"/>
</dbReference>
<reference evidence="3 4" key="1">
    <citation type="submission" date="2015-11" db="EMBL/GenBank/DDBJ databases">
        <title>Genomic analysis of 38 Legionella species identifies large and diverse effector repertoires.</title>
        <authorList>
            <person name="Burstein D."/>
            <person name="Amaro F."/>
            <person name="Zusman T."/>
            <person name="Lifshitz Z."/>
            <person name="Cohen O."/>
            <person name="Gilbert J.A."/>
            <person name="Pupko T."/>
            <person name="Shuman H.A."/>
            <person name="Segal G."/>
        </authorList>
    </citation>
    <scope>NUCLEOTIDE SEQUENCE [LARGE SCALE GENOMIC DNA]</scope>
    <source>
        <strain evidence="3 4">ATCC 49508</strain>
    </source>
</reference>
<name>A0A0W1AK12_9GAMM</name>
<dbReference type="STRING" id="45076.Lwor_0453"/>
<organism evidence="3 4">
    <name type="scientific">Legionella worsleiensis</name>
    <dbReference type="NCBI Taxonomy" id="45076"/>
    <lineage>
        <taxon>Bacteria</taxon>
        <taxon>Pseudomonadati</taxon>
        <taxon>Pseudomonadota</taxon>
        <taxon>Gammaproteobacteria</taxon>
        <taxon>Legionellales</taxon>
        <taxon>Legionellaceae</taxon>
        <taxon>Legionella</taxon>
    </lineage>
</organism>
<dbReference type="Proteomes" id="UP000054662">
    <property type="component" value="Unassembled WGS sequence"/>
</dbReference>